<evidence type="ECO:0000256" key="2">
    <source>
        <dbReference type="SAM" id="Phobius"/>
    </source>
</evidence>
<feature type="transmembrane region" description="Helical" evidence="2">
    <location>
        <begin position="24"/>
        <end position="46"/>
    </location>
</feature>
<feature type="transmembrane region" description="Helical" evidence="2">
    <location>
        <begin position="58"/>
        <end position="76"/>
    </location>
</feature>
<keyword evidence="2" id="KW-0812">Transmembrane</keyword>
<feature type="transmembrane region" description="Helical" evidence="2">
    <location>
        <begin position="252"/>
        <end position="274"/>
    </location>
</feature>
<dbReference type="EMBL" id="CP075371">
    <property type="protein sequence ID" value="QVT79374.1"/>
    <property type="molecule type" value="Genomic_DNA"/>
</dbReference>
<feature type="transmembrane region" description="Helical" evidence="2">
    <location>
        <begin position="88"/>
        <end position="107"/>
    </location>
</feature>
<organism evidence="3 4">
    <name type="scientific">Nocardioides aquaticus</name>
    <dbReference type="NCBI Taxonomy" id="160826"/>
    <lineage>
        <taxon>Bacteria</taxon>
        <taxon>Bacillati</taxon>
        <taxon>Actinomycetota</taxon>
        <taxon>Actinomycetes</taxon>
        <taxon>Propionibacteriales</taxon>
        <taxon>Nocardioidaceae</taxon>
        <taxon>Nocardioides</taxon>
    </lineage>
</organism>
<accession>A0ABX8EFT7</accession>
<feature type="transmembrane region" description="Helical" evidence="2">
    <location>
        <begin position="113"/>
        <end position="132"/>
    </location>
</feature>
<proteinExistence type="predicted"/>
<feature type="region of interest" description="Disordered" evidence="1">
    <location>
        <begin position="281"/>
        <end position="304"/>
    </location>
</feature>
<reference evidence="3 4" key="1">
    <citation type="submission" date="2021-05" db="EMBL/GenBank/DDBJ databases">
        <title>Complete genome of Nocardioides aquaticus KCTC 9944T isolated from meromictic and hypersaline Ekho Lake, Antarctica.</title>
        <authorList>
            <person name="Hwang K."/>
            <person name="Kim K.M."/>
            <person name="Choe H."/>
        </authorList>
    </citation>
    <scope>NUCLEOTIDE SEQUENCE [LARGE SCALE GENOMIC DNA]</scope>
    <source>
        <strain evidence="3 4">KCTC 9944</strain>
    </source>
</reference>
<keyword evidence="4" id="KW-1185">Reference proteome</keyword>
<evidence type="ECO:0000256" key="1">
    <source>
        <dbReference type="SAM" id="MobiDB-lite"/>
    </source>
</evidence>
<evidence type="ECO:0000313" key="4">
    <source>
        <dbReference type="Proteomes" id="UP000679307"/>
    </source>
</evidence>
<sequence>MTPMTPVDHVRPGPGGVSRRTRRLVTAVAALVVLAAVPTFLVDGILNGTPVLDGSARGTALTMLVLALPVLVAGLVGASRGSVRGGAALLGALGYLTYNATLLVYATPFNQLFLVYVALLGSSLWSLVSALLDPRPPLAPGTALPARGIAAFILTVVALNAAAWLRVVLPDLGEDPPGFLEGTGLTTNPIHVQDLAVWLPALAVVAVLLWQRRPSGVHLAGAGLVFWVIEAVGVAVDQWFGHRADPTSDVATLAGVSLFVVLASATLVPLVLWLRAVPAPAERRSPDPAGPRTARPVGDGGVRS</sequence>
<keyword evidence="2" id="KW-1133">Transmembrane helix</keyword>
<feature type="transmembrane region" description="Helical" evidence="2">
    <location>
        <begin position="144"/>
        <end position="169"/>
    </location>
</feature>
<keyword evidence="2" id="KW-0472">Membrane</keyword>
<name>A0ABX8EFT7_9ACTN</name>
<dbReference type="RefSeq" id="WP_214058844.1">
    <property type="nucleotide sequence ID" value="NZ_BAAAHS010000030.1"/>
</dbReference>
<feature type="transmembrane region" description="Helical" evidence="2">
    <location>
        <begin position="189"/>
        <end position="210"/>
    </location>
</feature>
<dbReference type="Proteomes" id="UP000679307">
    <property type="component" value="Chromosome"/>
</dbReference>
<protein>
    <submittedName>
        <fullName evidence="3">Uncharacterized protein</fullName>
    </submittedName>
</protein>
<evidence type="ECO:0000313" key="3">
    <source>
        <dbReference type="EMBL" id="QVT79374.1"/>
    </source>
</evidence>
<gene>
    <name evidence="3" type="ORF">ENKNEFLB_01755</name>
</gene>
<feature type="transmembrane region" description="Helical" evidence="2">
    <location>
        <begin position="217"/>
        <end position="240"/>
    </location>
</feature>